<evidence type="ECO:0000313" key="7">
    <source>
        <dbReference type="Proteomes" id="UP000199220"/>
    </source>
</evidence>
<evidence type="ECO:0000259" key="5">
    <source>
        <dbReference type="SMART" id="SM00922"/>
    </source>
</evidence>
<dbReference type="Proteomes" id="UP000199220">
    <property type="component" value="Unassembled WGS sequence"/>
</dbReference>
<keyword evidence="7" id="KW-1185">Reference proteome</keyword>
<dbReference type="Gene3D" id="3.30.390.10">
    <property type="entry name" value="Enolase-like, N-terminal domain"/>
    <property type="match status" value="1"/>
</dbReference>
<dbReference type="Gene3D" id="3.20.20.120">
    <property type="entry name" value="Enolase-like C-terminal domain"/>
    <property type="match status" value="1"/>
</dbReference>
<dbReference type="PANTHER" id="PTHR48080:SF4">
    <property type="entry name" value="GLUCARATE DEHYDRATASE"/>
    <property type="match status" value="1"/>
</dbReference>
<dbReference type="EMBL" id="FNTX01000002">
    <property type="protein sequence ID" value="SEE99277.1"/>
    <property type="molecule type" value="Genomic_DNA"/>
</dbReference>
<sequence>MNTSGLSIAAIRATTVTVPLEAPLRHSNGAHWGRFVRTIVEVEASNGLIGLGELGGGGQSAEAAIEALTPYLVGHDPANTEALRFMIANPTASLYNNRTQLLAAVEFACLDLVGQHVGLPVHALLGGKVRDEVEFASYLFYRYAGPDGTGEVRTADQLVAEARRLKETYGFRVHKLKAGVFATDHELECYEALADAMGPTDRLRYDPNGALSVEESIRFARAIEDLPNDYLEDPVYSMTGMRRVRENTPIPLATNTVVVNAEQLAANVLHPAADVILLDTTFWGGIRSCMKAGAICEAFSLGVAVHSSGELGIQLATMLHLGAALPNLTFAADAHYHHLTDDIVEGGLRPYVDGKMTVPTEPGLGVRLDRDKVAEYAELYRELGGYPYDRDPGRPDWYPLLPNTSFADHTDDTLPEPLAAEYARRRR</sequence>
<dbReference type="InterPro" id="IPR029065">
    <property type="entry name" value="Enolase_C-like"/>
</dbReference>
<dbReference type="SFLD" id="SFLDG00055">
    <property type="entry name" value="glucarate_dehydratase"/>
    <property type="match status" value="1"/>
</dbReference>
<dbReference type="InterPro" id="IPR034593">
    <property type="entry name" value="DgoD-like"/>
</dbReference>
<gene>
    <name evidence="6" type="ORF">SAMN04488554_4194</name>
</gene>
<reference evidence="7" key="1">
    <citation type="submission" date="2016-10" db="EMBL/GenBank/DDBJ databases">
        <authorList>
            <person name="Varghese N."/>
            <person name="Submissions S."/>
        </authorList>
    </citation>
    <scope>NUCLEOTIDE SEQUENCE [LARGE SCALE GENOMIC DNA]</scope>
    <source>
        <strain evidence="7">DSM 21368</strain>
    </source>
</reference>
<dbReference type="SFLD" id="SFLDS00001">
    <property type="entry name" value="Enolase"/>
    <property type="match status" value="1"/>
</dbReference>
<dbReference type="SUPFAM" id="SSF51604">
    <property type="entry name" value="Enolase C-terminal domain-like"/>
    <property type="match status" value="1"/>
</dbReference>
<evidence type="ECO:0000256" key="4">
    <source>
        <dbReference type="SAM" id="MobiDB-lite"/>
    </source>
</evidence>
<dbReference type="STRING" id="648782.SAMN04488554_4194"/>
<dbReference type="InterPro" id="IPR029017">
    <property type="entry name" value="Enolase-like_N"/>
</dbReference>
<evidence type="ECO:0000256" key="3">
    <source>
        <dbReference type="ARBA" id="ARBA00011973"/>
    </source>
</evidence>
<feature type="domain" description="Mandelate racemase/muconate lactonizing enzyme C-terminal" evidence="5">
    <location>
        <begin position="155"/>
        <end position="251"/>
    </location>
</feature>
<evidence type="ECO:0000256" key="2">
    <source>
        <dbReference type="ARBA" id="ARBA00005183"/>
    </source>
</evidence>
<dbReference type="InterPro" id="IPR036849">
    <property type="entry name" value="Enolase-like_C_sf"/>
</dbReference>
<organism evidence="6 7">
    <name type="scientific">Ruania alba</name>
    <dbReference type="NCBI Taxonomy" id="648782"/>
    <lineage>
        <taxon>Bacteria</taxon>
        <taxon>Bacillati</taxon>
        <taxon>Actinomycetota</taxon>
        <taxon>Actinomycetes</taxon>
        <taxon>Micrococcales</taxon>
        <taxon>Ruaniaceae</taxon>
        <taxon>Ruania</taxon>
    </lineage>
</organism>
<dbReference type="PANTHER" id="PTHR48080">
    <property type="entry name" value="D-GALACTONATE DEHYDRATASE-RELATED"/>
    <property type="match status" value="1"/>
</dbReference>
<dbReference type="AlphaFoldDB" id="A0A1H5NEK9"/>
<comment type="pathway">
    <text evidence="2">Carbohydrate acid metabolism; D-glucarate degradation; 2,5-dioxopentanoate from D-glucarate: step 1/2.</text>
</comment>
<name>A0A1H5NEK9_9MICO</name>
<protein>
    <recommendedName>
        <fullName evidence="3">glucarate dehydratase</fullName>
        <ecNumber evidence="3">4.2.1.40</ecNumber>
    </recommendedName>
</protein>
<dbReference type="RefSeq" id="WP_245708980.1">
    <property type="nucleotide sequence ID" value="NZ_FNTX01000002.1"/>
</dbReference>
<dbReference type="InterPro" id="IPR013342">
    <property type="entry name" value="Mandelate_racemase_C"/>
</dbReference>
<evidence type="ECO:0000313" key="6">
    <source>
        <dbReference type="EMBL" id="SEE99277.1"/>
    </source>
</evidence>
<accession>A0A1H5NEK9</accession>
<evidence type="ECO:0000256" key="1">
    <source>
        <dbReference type="ARBA" id="ARBA00001426"/>
    </source>
</evidence>
<comment type="catalytic activity">
    <reaction evidence="1">
        <text>D-glucarate = 5-dehydro-4-deoxy-D-glucarate + H2O</text>
        <dbReference type="Rhea" id="RHEA:14573"/>
        <dbReference type="ChEBI" id="CHEBI:15377"/>
        <dbReference type="ChEBI" id="CHEBI:30612"/>
        <dbReference type="ChEBI" id="CHEBI:42819"/>
        <dbReference type="EC" id="4.2.1.40"/>
    </reaction>
</comment>
<proteinExistence type="predicted"/>
<dbReference type="GO" id="GO:0008872">
    <property type="term" value="F:glucarate dehydratase activity"/>
    <property type="evidence" value="ECO:0007669"/>
    <property type="project" value="UniProtKB-EC"/>
</dbReference>
<feature type="region of interest" description="Disordered" evidence="4">
    <location>
        <begin position="408"/>
        <end position="427"/>
    </location>
</feature>
<dbReference type="SMART" id="SM00922">
    <property type="entry name" value="MR_MLE"/>
    <property type="match status" value="1"/>
</dbReference>
<dbReference type="EC" id="4.2.1.40" evidence="3"/>
<dbReference type="Pfam" id="PF13378">
    <property type="entry name" value="MR_MLE_C"/>
    <property type="match status" value="1"/>
</dbReference>
<dbReference type="Pfam" id="PF02746">
    <property type="entry name" value="MR_MLE_N"/>
    <property type="match status" value="1"/>
</dbReference>
<dbReference type="InterPro" id="IPR013341">
    <property type="entry name" value="Mandelate_racemase_N_dom"/>
</dbReference>
<dbReference type="SUPFAM" id="SSF54826">
    <property type="entry name" value="Enolase N-terminal domain-like"/>
    <property type="match status" value="1"/>
</dbReference>